<comment type="caution">
    <text evidence="2">The sequence shown here is derived from an EMBL/GenBank/DDBJ whole genome shotgun (WGS) entry which is preliminary data.</text>
</comment>
<dbReference type="AlphaFoldDB" id="A0AA38HFA6"/>
<sequence length="543" mass="61089">MAVNVSAELSPPNDSYVAAHFSQHVSIDDNKITKIVIDTWRNACAAYVAKDYGITSVIIDGVPIGPTPTGKAEWKFVVSRPYVIIEEWRVDHFRKGPFKTERGMKVNVRVDIGYKETSSLKDGKRAVWRAYPEINNEQRGQLFAAIDDARHGRPAVRRESTLTFPDGYPRYLLQPLATQRNLASQIKLSATQNPKSDLFSKRVRKRPLSGLGTLSRPLPCFYRRPHLHNPISHILHTTIIMFVSVNVAAELSAANDSYVASHFSKHVLVDDDKIINIVIDTWRNACAAYVAKGYGITSVIIDGIPIGPAPTEKAEWKFIISRPYVIVEEWKVVPNRKGAFKTMREMKVNVRVDIGYKETSSLKDGKRAVWRAYPEINNEQRGQLFAAIDYARHGRPAVRRESTLTIPDGYPRVIYIALGRESACNVVLASLQVGTKATAPIDGHRVHASQPVRRQELSDIGRLLPLTFRLRVFLGPPRAYTLGSRAVGSRQASAWPLRPHVWILWVPRTDQERNDRADHARSSWGRPTRPDALTARLLPPLSD</sequence>
<proteinExistence type="predicted"/>
<organism evidence="2 3">
    <name type="scientific">Dioszegia hungarica</name>
    <dbReference type="NCBI Taxonomy" id="4972"/>
    <lineage>
        <taxon>Eukaryota</taxon>
        <taxon>Fungi</taxon>
        <taxon>Dikarya</taxon>
        <taxon>Basidiomycota</taxon>
        <taxon>Agaricomycotina</taxon>
        <taxon>Tremellomycetes</taxon>
        <taxon>Tremellales</taxon>
        <taxon>Bulleribasidiaceae</taxon>
        <taxon>Dioszegia</taxon>
    </lineage>
</organism>
<dbReference type="GeneID" id="77727487"/>
<evidence type="ECO:0000256" key="1">
    <source>
        <dbReference type="SAM" id="MobiDB-lite"/>
    </source>
</evidence>
<keyword evidence="3" id="KW-1185">Reference proteome</keyword>
<feature type="region of interest" description="Disordered" evidence="1">
    <location>
        <begin position="514"/>
        <end position="543"/>
    </location>
</feature>
<dbReference type="RefSeq" id="XP_052947631.1">
    <property type="nucleotide sequence ID" value="XM_053088282.1"/>
</dbReference>
<evidence type="ECO:0000313" key="3">
    <source>
        <dbReference type="Proteomes" id="UP001164286"/>
    </source>
</evidence>
<accession>A0AA38HFA6</accession>
<reference evidence="2" key="1">
    <citation type="journal article" date="2022" name="G3 (Bethesda)">
        <title>High quality genome of the basidiomycete yeast Dioszegia hungarica PDD-24b-2 isolated from cloud water.</title>
        <authorList>
            <person name="Jarrige D."/>
            <person name="Haridas S."/>
            <person name="Bleykasten-Grosshans C."/>
            <person name="Joly M."/>
            <person name="Nadalig T."/>
            <person name="Sancelme M."/>
            <person name="Vuilleumier S."/>
            <person name="Grigoriev I.V."/>
            <person name="Amato P."/>
            <person name="Bringel F."/>
        </authorList>
    </citation>
    <scope>NUCLEOTIDE SEQUENCE</scope>
    <source>
        <strain evidence="2">PDD-24b-2</strain>
    </source>
</reference>
<gene>
    <name evidence="2" type="ORF">MKK02DRAFT_31405</name>
</gene>
<dbReference type="Proteomes" id="UP001164286">
    <property type="component" value="Unassembled WGS sequence"/>
</dbReference>
<protein>
    <submittedName>
        <fullName evidence="2">Uncharacterized protein</fullName>
    </submittedName>
</protein>
<name>A0AA38HFA6_9TREE</name>
<dbReference type="EMBL" id="JAKWFO010000003">
    <property type="protein sequence ID" value="KAI9637854.1"/>
    <property type="molecule type" value="Genomic_DNA"/>
</dbReference>
<evidence type="ECO:0000313" key="2">
    <source>
        <dbReference type="EMBL" id="KAI9637854.1"/>
    </source>
</evidence>